<dbReference type="KEGG" id="run:DR864_25860"/>
<dbReference type="Pfam" id="PF13648">
    <property type="entry name" value="Lipocalin_4"/>
    <property type="match status" value="1"/>
</dbReference>
<gene>
    <name evidence="2" type="ORF">DR864_25860</name>
</gene>
<feature type="domain" description="Lipocalin-like" evidence="1">
    <location>
        <begin position="47"/>
        <end position="133"/>
    </location>
</feature>
<organism evidence="2 3">
    <name type="scientific">Runella rosea</name>
    <dbReference type="NCBI Taxonomy" id="2259595"/>
    <lineage>
        <taxon>Bacteria</taxon>
        <taxon>Pseudomonadati</taxon>
        <taxon>Bacteroidota</taxon>
        <taxon>Cytophagia</taxon>
        <taxon>Cytophagales</taxon>
        <taxon>Spirosomataceae</taxon>
        <taxon>Runella</taxon>
    </lineage>
</organism>
<dbReference type="AlphaFoldDB" id="A0A344TQK0"/>
<reference evidence="2 3" key="1">
    <citation type="submission" date="2018-07" db="EMBL/GenBank/DDBJ databases">
        <title>Genome sequencing of Runella.</title>
        <authorList>
            <person name="Baek M.-G."/>
            <person name="Yi H."/>
        </authorList>
    </citation>
    <scope>NUCLEOTIDE SEQUENCE [LARGE SCALE GENOMIC DNA]</scope>
    <source>
        <strain evidence="2 3">HYN0085</strain>
    </source>
</reference>
<dbReference type="OrthoDB" id="950800at2"/>
<dbReference type="RefSeq" id="WP_114069682.1">
    <property type="nucleotide sequence ID" value="NZ_CP030850.1"/>
</dbReference>
<proteinExistence type="predicted"/>
<evidence type="ECO:0000313" key="2">
    <source>
        <dbReference type="EMBL" id="AXE20921.1"/>
    </source>
</evidence>
<dbReference type="Proteomes" id="UP000251993">
    <property type="component" value="Chromosome"/>
</dbReference>
<dbReference type="InterPro" id="IPR024311">
    <property type="entry name" value="Lipocalin-like"/>
</dbReference>
<keyword evidence="3" id="KW-1185">Reference proteome</keyword>
<evidence type="ECO:0000313" key="3">
    <source>
        <dbReference type="Proteomes" id="UP000251993"/>
    </source>
</evidence>
<name>A0A344TQK0_9BACT</name>
<evidence type="ECO:0000259" key="1">
    <source>
        <dbReference type="Pfam" id="PF13648"/>
    </source>
</evidence>
<sequence>MKKIYTWVLMLSVVFGLTQCSKTSNEEDPTPAPGVTKTELLAGKSLKTWVMTSSKIDGKEVFNQSLVCSRDDHTVYRTDKTYEVNEGDTKCYSQDPQTYEKGTWSFNTDETELIINNEQRFKILELNNTTLRLSIKTLFGETIERTFKKV</sequence>
<protein>
    <recommendedName>
        <fullName evidence="1">Lipocalin-like domain-containing protein</fullName>
    </recommendedName>
</protein>
<dbReference type="EMBL" id="CP030850">
    <property type="protein sequence ID" value="AXE20921.1"/>
    <property type="molecule type" value="Genomic_DNA"/>
</dbReference>
<accession>A0A344TQK0</accession>